<proteinExistence type="predicted"/>
<organism evidence="1">
    <name type="scientific">Anguilla anguilla</name>
    <name type="common">European freshwater eel</name>
    <name type="synonym">Muraena anguilla</name>
    <dbReference type="NCBI Taxonomy" id="7936"/>
    <lineage>
        <taxon>Eukaryota</taxon>
        <taxon>Metazoa</taxon>
        <taxon>Chordata</taxon>
        <taxon>Craniata</taxon>
        <taxon>Vertebrata</taxon>
        <taxon>Euteleostomi</taxon>
        <taxon>Actinopterygii</taxon>
        <taxon>Neopterygii</taxon>
        <taxon>Teleostei</taxon>
        <taxon>Anguilliformes</taxon>
        <taxon>Anguillidae</taxon>
        <taxon>Anguilla</taxon>
    </lineage>
</organism>
<name>A0A0E9SJM5_ANGAN</name>
<reference evidence="1" key="2">
    <citation type="journal article" date="2015" name="Fish Shellfish Immunol.">
        <title>Early steps in the European eel (Anguilla anguilla)-Vibrio vulnificus interaction in the gills: Role of the RtxA13 toxin.</title>
        <authorList>
            <person name="Callol A."/>
            <person name="Pajuelo D."/>
            <person name="Ebbesson L."/>
            <person name="Teles M."/>
            <person name="MacKenzie S."/>
            <person name="Amaro C."/>
        </authorList>
    </citation>
    <scope>NUCLEOTIDE SEQUENCE</scope>
</reference>
<protein>
    <submittedName>
        <fullName evidence="1">Uncharacterized protein</fullName>
    </submittedName>
</protein>
<dbReference type="AlphaFoldDB" id="A0A0E9SJM5"/>
<sequence length="43" mass="5062">MERGRSPRHTHEWLFVSSFSAMNSCTVSRIRESKHCGQRALRE</sequence>
<dbReference type="EMBL" id="GBXM01066988">
    <property type="protein sequence ID" value="JAH41589.1"/>
    <property type="molecule type" value="Transcribed_RNA"/>
</dbReference>
<reference evidence="1" key="1">
    <citation type="submission" date="2014-11" db="EMBL/GenBank/DDBJ databases">
        <authorList>
            <person name="Amaro Gonzalez C."/>
        </authorList>
    </citation>
    <scope>NUCLEOTIDE SEQUENCE</scope>
</reference>
<accession>A0A0E9SJM5</accession>
<evidence type="ECO:0000313" key="1">
    <source>
        <dbReference type="EMBL" id="JAH41589.1"/>
    </source>
</evidence>